<dbReference type="Proteomes" id="UP000765509">
    <property type="component" value="Unassembled WGS sequence"/>
</dbReference>
<reference evidence="2" key="1">
    <citation type="submission" date="2021-03" db="EMBL/GenBank/DDBJ databases">
        <title>Draft genome sequence of rust myrtle Austropuccinia psidii MF-1, a brazilian biotype.</title>
        <authorList>
            <person name="Quecine M.C."/>
            <person name="Pachon D.M.R."/>
            <person name="Bonatelli M.L."/>
            <person name="Correr F.H."/>
            <person name="Franceschini L.M."/>
            <person name="Leite T.F."/>
            <person name="Margarido G.R.A."/>
            <person name="Almeida C.A."/>
            <person name="Ferrarezi J.A."/>
            <person name="Labate C.A."/>
        </authorList>
    </citation>
    <scope>NUCLEOTIDE SEQUENCE</scope>
    <source>
        <strain evidence="2">MF-1</strain>
    </source>
</reference>
<keyword evidence="3" id="KW-1185">Reference proteome</keyword>
<protein>
    <submittedName>
        <fullName evidence="2">Uncharacterized protein</fullName>
    </submittedName>
</protein>
<evidence type="ECO:0000313" key="2">
    <source>
        <dbReference type="EMBL" id="MBW0510605.1"/>
    </source>
</evidence>
<feature type="compositionally biased region" description="Polar residues" evidence="1">
    <location>
        <begin position="12"/>
        <end position="22"/>
    </location>
</feature>
<organism evidence="2 3">
    <name type="scientific">Austropuccinia psidii MF-1</name>
    <dbReference type="NCBI Taxonomy" id="1389203"/>
    <lineage>
        <taxon>Eukaryota</taxon>
        <taxon>Fungi</taxon>
        <taxon>Dikarya</taxon>
        <taxon>Basidiomycota</taxon>
        <taxon>Pucciniomycotina</taxon>
        <taxon>Pucciniomycetes</taxon>
        <taxon>Pucciniales</taxon>
        <taxon>Sphaerophragmiaceae</taxon>
        <taxon>Austropuccinia</taxon>
    </lineage>
</organism>
<proteinExistence type="predicted"/>
<feature type="non-terminal residue" evidence="2">
    <location>
        <position position="1"/>
    </location>
</feature>
<feature type="compositionally biased region" description="Acidic residues" evidence="1">
    <location>
        <begin position="58"/>
        <end position="75"/>
    </location>
</feature>
<name>A0A9Q3E0U1_9BASI</name>
<sequence>MPIQHSPPARQTKAQARAQSTEHPLWNEGRGPRRSNSFSGVVGRLPGLSRTIFKCPGEDAEEEEENYVEEEESDGTEGAPTPVGESQGTGGPTLAQSNQPVSHQSELSLLAIIHQINHIMANLQAASSSESSRPPAFKTPSIKAPECFDGTQPFKLRRFIQYCQLIFHNDPESLSQDRKKVLYATSFLIGRAEKCIETYLSNLPNQYPNYLLNSWQLLKSQLFTLFGDPNEAIKAEAELDSLRMKEVIDTPKGEDLILGFDFLNHFNPLLDWRQGLITFNSNHKDYYDSSKSFSNDFSSAKSCAALGGDSITPSFPSSVHIPSLNSHQSLLSSIDEVFKEIQDVGEDNSVSSLHLFFVNMDLPPSSYHDSLEKLWDEEEEPEELETIMKVVPSVDHQYLDVFSKLKAEKLPPHHACDHHIEVEGSLPPDVTGALRSEEGLALSKLGLTYGGLKDM</sequence>
<gene>
    <name evidence="2" type="ORF">O181_050320</name>
</gene>
<evidence type="ECO:0000256" key="1">
    <source>
        <dbReference type="SAM" id="MobiDB-lite"/>
    </source>
</evidence>
<accession>A0A9Q3E0U1</accession>
<comment type="caution">
    <text evidence="2">The sequence shown here is derived from an EMBL/GenBank/DDBJ whole genome shotgun (WGS) entry which is preliminary data.</text>
</comment>
<feature type="region of interest" description="Disordered" evidence="1">
    <location>
        <begin position="1"/>
        <end position="101"/>
    </location>
</feature>
<dbReference type="EMBL" id="AVOT02021654">
    <property type="protein sequence ID" value="MBW0510605.1"/>
    <property type="molecule type" value="Genomic_DNA"/>
</dbReference>
<evidence type="ECO:0000313" key="3">
    <source>
        <dbReference type="Proteomes" id="UP000765509"/>
    </source>
</evidence>
<dbReference type="AlphaFoldDB" id="A0A9Q3E0U1"/>